<sequence>MQCYVYFWCVRSTLVYDALFDKILKSMYTPQEKAQTLWYFIEAESIMQQKLRKSVQNNPPFRYTILRKKTNFIETGNIVDKKRSARLCTSDVDVEHVRDILTQSLGICEINYYVF</sequence>
<name>A0A8X6IWU5_NEPPI</name>
<dbReference type="EMBL" id="BMAW01048119">
    <property type="protein sequence ID" value="GFS64256.1"/>
    <property type="molecule type" value="Genomic_DNA"/>
</dbReference>
<evidence type="ECO:0000313" key="1">
    <source>
        <dbReference type="EMBL" id="GFS64256.1"/>
    </source>
</evidence>
<evidence type="ECO:0000313" key="2">
    <source>
        <dbReference type="Proteomes" id="UP000887013"/>
    </source>
</evidence>
<comment type="caution">
    <text evidence="1">The sequence shown here is derived from an EMBL/GenBank/DDBJ whole genome shotgun (WGS) entry which is preliminary data.</text>
</comment>
<gene>
    <name evidence="1" type="primary">X975_18175</name>
    <name evidence="1" type="ORF">NPIL_418401</name>
</gene>
<protein>
    <submittedName>
        <fullName evidence="1">DUF4817 domain-containing protein</fullName>
    </submittedName>
</protein>
<keyword evidence="2" id="KW-1185">Reference proteome</keyword>
<accession>A0A8X6IWU5</accession>
<dbReference type="OrthoDB" id="10492351at2759"/>
<proteinExistence type="predicted"/>
<dbReference type="AlphaFoldDB" id="A0A8X6IWU5"/>
<dbReference type="Proteomes" id="UP000887013">
    <property type="component" value="Unassembled WGS sequence"/>
</dbReference>
<organism evidence="1 2">
    <name type="scientific">Nephila pilipes</name>
    <name type="common">Giant wood spider</name>
    <name type="synonym">Nephila maculata</name>
    <dbReference type="NCBI Taxonomy" id="299642"/>
    <lineage>
        <taxon>Eukaryota</taxon>
        <taxon>Metazoa</taxon>
        <taxon>Ecdysozoa</taxon>
        <taxon>Arthropoda</taxon>
        <taxon>Chelicerata</taxon>
        <taxon>Arachnida</taxon>
        <taxon>Araneae</taxon>
        <taxon>Araneomorphae</taxon>
        <taxon>Entelegynae</taxon>
        <taxon>Araneoidea</taxon>
        <taxon>Nephilidae</taxon>
        <taxon>Nephila</taxon>
    </lineage>
</organism>
<reference evidence="1" key="1">
    <citation type="submission" date="2020-08" db="EMBL/GenBank/DDBJ databases">
        <title>Multicomponent nature underlies the extraordinary mechanical properties of spider dragline silk.</title>
        <authorList>
            <person name="Kono N."/>
            <person name="Nakamura H."/>
            <person name="Mori M."/>
            <person name="Yoshida Y."/>
            <person name="Ohtoshi R."/>
            <person name="Malay A.D."/>
            <person name="Moran D.A.P."/>
            <person name="Tomita M."/>
            <person name="Numata K."/>
            <person name="Arakawa K."/>
        </authorList>
    </citation>
    <scope>NUCLEOTIDE SEQUENCE</scope>
</reference>